<dbReference type="RefSeq" id="WP_246322304.1">
    <property type="nucleotide sequence ID" value="NZ_JACCBU010000001.1"/>
</dbReference>
<proteinExistence type="predicted"/>
<dbReference type="GO" id="GO:0016787">
    <property type="term" value="F:hydrolase activity"/>
    <property type="evidence" value="ECO:0007669"/>
    <property type="project" value="UniProtKB-KW"/>
</dbReference>
<evidence type="ECO:0000256" key="1">
    <source>
        <dbReference type="ARBA" id="ARBA00022801"/>
    </source>
</evidence>
<dbReference type="EMBL" id="JACCBU010000001">
    <property type="protein sequence ID" value="NYE70677.1"/>
    <property type="molecule type" value="Genomic_DNA"/>
</dbReference>
<evidence type="ECO:0000256" key="2">
    <source>
        <dbReference type="SAM" id="MobiDB-lite"/>
    </source>
</evidence>
<protein>
    <recommendedName>
        <fullName evidence="5">Glycosyl hydrolase family 20, domain 2</fullName>
    </recommendedName>
</protein>
<keyword evidence="1" id="KW-0378">Hydrolase</keyword>
<evidence type="ECO:0000313" key="4">
    <source>
        <dbReference type="Proteomes" id="UP000569914"/>
    </source>
</evidence>
<reference evidence="3 4" key="1">
    <citation type="submission" date="2020-07" db="EMBL/GenBank/DDBJ databases">
        <title>Sequencing the genomes of 1000 actinobacteria strains.</title>
        <authorList>
            <person name="Klenk H.-P."/>
        </authorList>
    </citation>
    <scope>NUCLEOTIDE SEQUENCE [LARGE SCALE GENOMIC DNA]</scope>
    <source>
        <strain evidence="3 4">DSM 22083</strain>
    </source>
</reference>
<evidence type="ECO:0008006" key="5">
    <source>
        <dbReference type="Google" id="ProtNLM"/>
    </source>
</evidence>
<sequence length="862" mass="96934">MIFVGNRSSSVITELERDDVLLYTTPEPRDDGFYLSSLPDDLTVITGGNDTGVLYGCQELARLIRRDGRLPHDLDHGENPDLVLRGPAIGLQKTTLEPPRQTYEYPITPDRFPWFYDREHWLEVLETLCGQRSNVIYLWSGHPFSSFVRLPDYPEAQEVTDDELAQNRELLHWLTTEADRRGIWVVLKFYNIHIPLPFAEHHGIPLRQPKPTPLVAGYTRAAIAAFASEYAGIGLYVCLGEVLQGDIYGAEWFTDVILAGVDDAVALRQAQATEDGPTVEPPPVIVRNHAIDLKPVLEKALPRYPRLFTEAKYNGESLTTRSPRGAWQERHRQLASLGSIHIVNVHILANLEPFRYGAVSFIQRCVQAMKHRLDAGGLHLYPLFYWEWPHSPDRVEPRLRQLDRDWLWYEAWHRYAWRADRDPEAERDHWIGRLAAQFGSRQAGAAALDAYEAIGRIAPQLVRRFGITEGNRQTLSLGMTMSQLTNAARFRPWADLWDSHAPQGERLDLYVAREVAGEPHVGETPPSVIADVQRLADEAEAAIARGASSVITEADEYGRLGSDVAALALLARFYALRVSAAIDIMSYRATHGGDHADVGRLKIAVDKVADSVLAYRELVQLTDRTYHYANSMQTPQRKIPFPNGETYGHWRQCLPEYETELDQLRRNVELLDRGELPAALRAVEVRPDPYRPAEFELHTPAAEVFTLTKGTSVFADSDGNVRQLAEELDGLSGIRIPRRAAYTGEFAVELTLPEPATILIGYFLDPEPVWLQVPDLETDTHADARGGLEPLLRNGIGVDFLPKINVHAYRYQAGRHTLALGRGAYVVAGIVAADQELVPRQVEHAESSTDSLDWLYEDPEGP</sequence>
<dbReference type="InterPro" id="IPR029018">
    <property type="entry name" value="Hex-like_dom2"/>
</dbReference>
<name>A0A7Y9I5P0_9ACTN</name>
<dbReference type="AlphaFoldDB" id="A0A7Y9I5P0"/>
<comment type="caution">
    <text evidence="3">The sequence shown here is derived from an EMBL/GenBank/DDBJ whole genome shotgun (WGS) entry which is preliminary data.</text>
</comment>
<dbReference type="SUPFAM" id="SSF55545">
    <property type="entry name" value="beta-N-acetylhexosaminidase-like domain"/>
    <property type="match status" value="1"/>
</dbReference>
<keyword evidence="4" id="KW-1185">Reference proteome</keyword>
<evidence type="ECO:0000313" key="3">
    <source>
        <dbReference type="EMBL" id="NYE70677.1"/>
    </source>
</evidence>
<accession>A0A7Y9I5P0</accession>
<organism evidence="3 4">
    <name type="scientific">Microlunatus parietis</name>
    <dbReference type="NCBI Taxonomy" id="682979"/>
    <lineage>
        <taxon>Bacteria</taxon>
        <taxon>Bacillati</taxon>
        <taxon>Actinomycetota</taxon>
        <taxon>Actinomycetes</taxon>
        <taxon>Propionibacteriales</taxon>
        <taxon>Propionibacteriaceae</taxon>
        <taxon>Microlunatus</taxon>
    </lineage>
</organism>
<gene>
    <name evidence="3" type="ORF">BKA15_002006</name>
</gene>
<dbReference type="Proteomes" id="UP000569914">
    <property type="component" value="Unassembled WGS sequence"/>
</dbReference>
<feature type="region of interest" description="Disordered" evidence="2">
    <location>
        <begin position="842"/>
        <end position="862"/>
    </location>
</feature>
<dbReference type="Gene3D" id="3.30.379.10">
    <property type="entry name" value="Chitobiase/beta-hexosaminidase domain 2-like"/>
    <property type="match status" value="1"/>
</dbReference>
<dbReference type="GO" id="GO:0005975">
    <property type="term" value="P:carbohydrate metabolic process"/>
    <property type="evidence" value="ECO:0007669"/>
    <property type="project" value="UniProtKB-ARBA"/>
</dbReference>